<accession>A0A9Q0PCZ0</accession>
<dbReference type="AlphaFoldDB" id="A0A9Q0PCZ0"/>
<reference evidence="1" key="2">
    <citation type="journal article" date="2023" name="Int. J. Mol. Sci.">
        <title>De Novo Assembly and Annotation of 11 Diverse Shrub Willow (Salix) Genomes Reveals Novel Gene Organization in Sex-Linked Regions.</title>
        <authorList>
            <person name="Hyden B."/>
            <person name="Feng K."/>
            <person name="Yates T.B."/>
            <person name="Jawdy S."/>
            <person name="Cereghino C."/>
            <person name="Smart L.B."/>
            <person name="Muchero W."/>
        </authorList>
    </citation>
    <scope>NUCLEOTIDE SEQUENCE</scope>
    <source>
        <tissue evidence="1">Shoot tip</tissue>
    </source>
</reference>
<sequence>MKTILKKPVAAQFMDLLSQASGLLPWNGHRTWLIRLVLSVQLISTRSAYYEQDSSGGVGRYSEIVISTSKSKRSKESYFKVSSNGNPKSRYKVPHLNYNSLLGYVI</sequence>
<evidence type="ECO:0000313" key="1">
    <source>
        <dbReference type="EMBL" id="KAJ6685932.1"/>
    </source>
</evidence>
<protein>
    <submittedName>
        <fullName evidence="1">Uncharacterized protein</fullName>
    </submittedName>
</protein>
<organism evidence="1 2">
    <name type="scientific">Salix purpurea</name>
    <name type="common">Purple osier willow</name>
    <dbReference type="NCBI Taxonomy" id="77065"/>
    <lineage>
        <taxon>Eukaryota</taxon>
        <taxon>Viridiplantae</taxon>
        <taxon>Streptophyta</taxon>
        <taxon>Embryophyta</taxon>
        <taxon>Tracheophyta</taxon>
        <taxon>Spermatophyta</taxon>
        <taxon>Magnoliopsida</taxon>
        <taxon>eudicotyledons</taxon>
        <taxon>Gunneridae</taxon>
        <taxon>Pentapetalae</taxon>
        <taxon>rosids</taxon>
        <taxon>fabids</taxon>
        <taxon>Malpighiales</taxon>
        <taxon>Salicaceae</taxon>
        <taxon>Saliceae</taxon>
        <taxon>Salix</taxon>
    </lineage>
</organism>
<comment type="caution">
    <text evidence="1">The sequence shown here is derived from an EMBL/GenBank/DDBJ whole genome shotgun (WGS) entry which is preliminary data.</text>
</comment>
<gene>
    <name evidence="1" type="ORF">OIU79_015860</name>
</gene>
<dbReference type="EMBL" id="JAPFFK010000019">
    <property type="protein sequence ID" value="KAJ6685932.1"/>
    <property type="molecule type" value="Genomic_DNA"/>
</dbReference>
<dbReference type="Proteomes" id="UP001151532">
    <property type="component" value="Chromosome 2"/>
</dbReference>
<evidence type="ECO:0000313" key="2">
    <source>
        <dbReference type="Proteomes" id="UP001151532"/>
    </source>
</evidence>
<name>A0A9Q0PCZ0_SALPP</name>
<reference evidence="1" key="1">
    <citation type="submission" date="2022-11" db="EMBL/GenBank/DDBJ databases">
        <authorList>
            <person name="Hyden B.L."/>
            <person name="Feng K."/>
            <person name="Yates T."/>
            <person name="Jawdy S."/>
            <person name="Smart L.B."/>
            <person name="Muchero W."/>
        </authorList>
    </citation>
    <scope>NUCLEOTIDE SEQUENCE</scope>
    <source>
        <tissue evidence="1">Shoot tip</tissue>
    </source>
</reference>
<keyword evidence="2" id="KW-1185">Reference proteome</keyword>
<proteinExistence type="predicted"/>